<organism evidence="2 3">
    <name type="scientific">Frigoriglobus tundricola</name>
    <dbReference type="NCBI Taxonomy" id="2774151"/>
    <lineage>
        <taxon>Bacteria</taxon>
        <taxon>Pseudomonadati</taxon>
        <taxon>Planctomycetota</taxon>
        <taxon>Planctomycetia</taxon>
        <taxon>Gemmatales</taxon>
        <taxon>Gemmataceae</taxon>
        <taxon>Frigoriglobus</taxon>
    </lineage>
</organism>
<protein>
    <recommendedName>
        <fullName evidence="1">AAA+ ATPase domain-containing protein</fullName>
    </recommendedName>
</protein>
<dbReference type="NCBIfam" id="TIGR02686">
    <property type="entry name" value="relax_trwC"/>
    <property type="match status" value="1"/>
</dbReference>
<dbReference type="CDD" id="cd18809">
    <property type="entry name" value="SF1_C_RecD"/>
    <property type="match status" value="1"/>
</dbReference>
<dbReference type="KEGG" id="ftj:FTUN_6005"/>
<feature type="domain" description="AAA+ ATPase" evidence="1">
    <location>
        <begin position="419"/>
        <end position="548"/>
    </location>
</feature>
<proteinExistence type="predicted"/>
<dbReference type="NCBIfam" id="NF041492">
    <property type="entry name" value="MobF"/>
    <property type="match status" value="1"/>
</dbReference>
<name>A0A6M5YWK4_9BACT</name>
<dbReference type="EMBL" id="CP053452">
    <property type="protein sequence ID" value="QJW98415.1"/>
    <property type="molecule type" value="Genomic_DNA"/>
</dbReference>
<keyword evidence="3" id="KW-1185">Reference proteome</keyword>
<dbReference type="Gene3D" id="3.40.50.300">
    <property type="entry name" value="P-loop containing nucleotide triphosphate hydrolases"/>
    <property type="match status" value="2"/>
</dbReference>
<sequence>MLRIVPTQSAAQAKGYYSHSDYYSEGQELDGVWRGRAAERLGLAGQVEKGQFDALCDNRNPTTGEQVTASHRANRTVGYDFNFHAPKSLSLLHAVTDDPALLRAFQDAVDETMRRIEADMQARVRKGYQYQDRTTGEMVWARFDHLTARPIGGIPDPHLHSHCFVMNMTFDRDEGEWKAGQFRNLKRDAPYYQAVFHANLTARLRDLGLPLEKTPDGWEVQGFSRTTLEKFSRRTKQIEELASARGITDAEEKAALGAKTREGKSKHLTMSDLRRLWSDRLDPSERGAVEKLRVHPAPSPSGDLDVRAALDYAGRHLFERQSVVGERQLIAEMLQAGLGRFSVREAENAIARSDVIVREVKGQRLATTREVLREEECLIAFARDGRGRVAPLGRANDPIRRDWLNAGQRAAVQHVLTAPDRVMLIRGSAGAGKTSLMQEAVEAIERGGKKVFTFAPSAEASRGVLRREGFADAETVARLLVDAELQERTRGQVLWIDEAGLLGSRTMRQVFDLADRLDCRVVLSGDRKQHGAVERGAVLKVLEDQAGLPVAEVKEIQRQKGAYKEAVSLLAEGRTEEGFDALNALGWVREVPDADRYQQLADDYVAAVKDGKTALVVSPTHAEGDKVTAAIRQGLQAVGRIGSDDRTIATLTRVDLTEAQRGREGHYRPGDVLQFHQNAKGFPIGQRLVVGEGQSVPCDQASRFQVYRPGSLTLATGDSIRITRGGATRDGHKLENGAVYSVAGFTPTGDIRLQNGWVVDHGYGHLAYAYVATSHASQGKTVDRVFIGQSSQSWPATSREQFYVSASRGRQQVTVYTDDKDVLRDAIQQSHEKLAATELLAGDAHCDAIRHRLRLDWATDQSRRAEERTREHVREAVYE</sequence>
<dbReference type="SUPFAM" id="SSF52540">
    <property type="entry name" value="P-loop containing nucleoside triphosphate hydrolases"/>
    <property type="match status" value="2"/>
</dbReference>
<dbReference type="SMART" id="SM00382">
    <property type="entry name" value="AAA"/>
    <property type="match status" value="1"/>
</dbReference>
<gene>
    <name evidence="2" type="ORF">FTUN_6005</name>
</gene>
<dbReference type="SUPFAM" id="SSF55464">
    <property type="entry name" value="Origin of replication-binding domain, RBD-like"/>
    <property type="match status" value="1"/>
</dbReference>
<evidence type="ECO:0000313" key="2">
    <source>
        <dbReference type="EMBL" id="QJW98415.1"/>
    </source>
</evidence>
<dbReference type="InterPro" id="IPR003593">
    <property type="entry name" value="AAA+_ATPase"/>
</dbReference>
<dbReference type="Pfam" id="PF08751">
    <property type="entry name" value="TrwC"/>
    <property type="match status" value="1"/>
</dbReference>
<accession>A0A6M5YWK4</accession>
<dbReference type="RefSeq" id="WP_171473606.1">
    <property type="nucleotide sequence ID" value="NZ_CP053452.2"/>
</dbReference>
<dbReference type="Proteomes" id="UP000503447">
    <property type="component" value="Chromosome"/>
</dbReference>
<reference evidence="3" key="1">
    <citation type="submission" date="2020-05" db="EMBL/GenBank/DDBJ databases">
        <title>Frigoriglobus tundricola gen. nov., sp. nov., a psychrotolerant cellulolytic planctomycete of the family Gemmataceae with two divergent copies of 16S rRNA gene.</title>
        <authorList>
            <person name="Kulichevskaya I.S."/>
            <person name="Ivanova A.A."/>
            <person name="Naumoff D.G."/>
            <person name="Beletsky A.V."/>
            <person name="Rijpstra W.I.C."/>
            <person name="Sinninghe Damste J.S."/>
            <person name="Mardanov A.V."/>
            <person name="Ravin N.V."/>
            <person name="Dedysh S.N."/>
        </authorList>
    </citation>
    <scope>NUCLEOTIDE SEQUENCE [LARGE SCALE GENOMIC DNA]</scope>
    <source>
        <strain evidence="3">PL17</strain>
    </source>
</reference>
<dbReference type="Pfam" id="PF13604">
    <property type="entry name" value="AAA_30"/>
    <property type="match status" value="1"/>
</dbReference>
<dbReference type="InterPro" id="IPR027417">
    <property type="entry name" value="P-loop_NTPase"/>
</dbReference>
<dbReference type="InterPro" id="IPR014059">
    <property type="entry name" value="TraI/TrwC_relax"/>
</dbReference>
<evidence type="ECO:0000259" key="1">
    <source>
        <dbReference type="SMART" id="SM00382"/>
    </source>
</evidence>
<dbReference type="AlphaFoldDB" id="A0A6M5YWK4"/>
<evidence type="ECO:0000313" key="3">
    <source>
        <dbReference type="Proteomes" id="UP000503447"/>
    </source>
</evidence>
<dbReference type="InterPro" id="IPR014862">
    <property type="entry name" value="TrwC"/>
</dbReference>